<dbReference type="InterPro" id="IPR003593">
    <property type="entry name" value="AAA+_ATPase"/>
</dbReference>
<feature type="region of interest" description="Disordered" evidence="1">
    <location>
        <begin position="280"/>
        <end position="300"/>
    </location>
</feature>
<dbReference type="PANTHER" id="PTHR46844:SF1">
    <property type="entry name" value="SLR5058 PROTEIN"/>
    <property type="match status" value="1"/>
</dbReference>
<dbReference type="Gene3D" id="1.25.10.10">
    <property type="entry name" value="Leucine-rich Repeat Variant"/>
    <property type="match status" value="1"/>
</dbReference>
<evidence type="ECO:0000313" key="4">
    <source>
        <dbReference type="Proteomes" id="UP001180503"/>
    </source>
</evidence>
<sequence>MTKSRRGKDVGILVVASTENGHGDLFNERMKDLVHALGYEVTRTNIHKSGRELDIVAHHTLEARRAIAECKAKKEKIGGGDINKFVGAIDAERQDGESISGYFISVSGFTDSALEQESAIGRHRVTLLGPREIQDQLQRGRVVVSRTVAAYKAGLLRNVWGIDEEADLLAHESGWLWVIYFQHAGERKGYTLIHADGSFPSQQMGQHISAHLQREMTSSLIYVEGVPELSEEDVTAVRNSYFEFIAAEYGEFTLEGFPVDQQMGSKSIPLEELYVPQFLETTEEPDDSTEEGDPNTLRRERHPLRDILENHRAITVLGAPGSGKSTLIKRLATSYSDAQRRGRISDSLPDKNWIPLVLKCREVRANHGASIIELLEDIPRNAEIPAGAKAFSKLISQALREGIALVLIDGLDEFSDTAGRVNLLRRLKTFMSRYPLCTVLVTSREAGFREVAGFVSERFAQYRVSELNNDEIAALTLSWHKQAHGRSDSVMDRATILAERIIQTDRVRRLAVNPLLLTTLLLVQRWVGDLPRKRSVLYEKAIELLLMTWNVEGYDPLDLDEAKPHLAYLAHAMTRSGKQQVSQDEMLSFFQEARADLPEVLAYCKLSPRDLLKRIELRSSLVSQVGHEIQNGKIQPTYEFKHLTFQEYLTATAIAQGWHKDAPTYGGDLDEVKQYVQNPQWHEVIALYGVLSGRRGKLLIDFLCDVAESLIDSMPESEDPTPFSDHISQLMDIVYLIFQCLEDEVQAPPELADRALDLIMPYLEDFDFDGIITSRYGQQLLEKAREEVDEPSYGQSPAINILARLFFMGLPQAADPADVTAQLKDMIHTGDVYDRVSALGALMSLAYWQYGHEEFQNGGLDPSTSVAVCKECIDDMVSFIEDDHVVVRCASLWALAWTARSVDFNSDSQVALFPRLFNLFFEDPDEGVRRFAGWALVEIMEYTSTPTPQLTPSQFSTLETYLSTAIDQHEQRAAMFLSVASRDDHLISRASECIRKQKHKGRFEKELLNLVAAARPV</sequence>
<dbReference type="Gene3D" id="3.40.50.300">
    <property type="entry name" value="P-loop containing nucleotide triphosphate hydrolases"/>
    <property type="match status" value="1"/>
</dbReference>
<dbReference type="InterPro" id="IPR011856">
    <property type="entry name" value="tRNA_endonuc-like_dom_sf"/>
</dbReference>
<accession>A0ABU2QEV6</accession>
<evidence type="ECO:0000313" key="3">
    <source>
        <dbReference type="EMBL" id="MDT0402547.1"/>
    </source>
</evidence>
<dbReference type="Pfam" id="PF04471">
    <property type="entry name" value="Mrr_cat"/>
    <property type="match status" value="1"/>
</dbReference>
<name>A0ABU2QEV6_9ACTN</name>
<organism evidence="3 4">
    <name type="scientific">Streptomyces edwardsiae</name>
    <dbReference type="NCBI Taxonomy" id="3075527"/>
    <lineage>
        <taxon>Bacteria</taxon>
        <taxon>Bacillati</taxon>
        <taxon>Actinomycetota</taxon>
        <taxon>Actinomycetes</taxon>
        <taxon>Kitasatosporales</taxon>
        <taxon>Streptomycetaceae</taxon>
        <taxon>Streptomyces</taxon>
    </lineage>
</organism>
<dbReference type="InterPro" id="IPR027417">
    <property type="entry name" value="P-loop_NTPase"/>
</dbReference>
<dbReference type="InterPro" id="IPR011335">
    <property type="entry name" value="Restrct_endonuc-II-like"/>
</dbReference>
<dbReference type="InterPro" id="IPR007560">
    <property type="entry name" value="Restrct_endonuc_IV_Mrr"/>
</dbReference>
<dbReference type="EMBL" id="JAVRFB010000007">
    <property type="protein sequence ID" value="MDT0402547.1"/>
    <property type="molecule type" value="Genomic_DNA"/>
</dbReference>
<feature type="domain" description="NACHT" evidence="2">
    <location>
        <begin position="312"/>
        <end position="444"/>
    </location>
</feature>
<proteinExistence type="predicted"/>
<dbReference type="InterPro" id="IPR016024">
    <property type="entry name" value="ARM-type_fold"/>
</dbReference>
<dbReference type="Pfam" id="PF05729">
    <property type="entry name" value="NACHT"/>
    <property type="match status" value="1"/>
</dbReference>
<protein>
    <submittedName>
        <fullName evidence="3">NACHT domain-containing protein</fullName>
    </submittedName>
</protein>
<dbReference type="PROSITE" id="PS50837">
    <property type="entry name" value="NACHT"/>
    <property type="match status" value="1"/>
</dbReference>
<feature type="compositionally biased region" description="Acidic residues" evidence="1">
    <location>
        <begin position="281"/>
        <end position="293"/>
    </location>
</feature>
<gene>
    <name evidence="3" type="ORF">RM528_11840</name>
</gene>
<dbReference type="SUPFAM" id="SSF52980">
    <property type="entry name" value="Restriction endonuclease-like"/>
    <property type="match status" value="1"/>
</dbReference>
<dbReference type="InterPro" id="IPR011989">
    <property type="entry name" value="ARM-like"/>
</dbReference>
<dbReference type="SMART" id="SM00382">
    <property type="entry name" value="AAA"/>
    <property type="match status" value="1"/>
</dbReference>
<dbReference type="SUPFAM" id="SSF52540">
    <property type="entry name" value="P-loop containing nucleoside triphosphate hydrolases"/>
    <property type="match status" value="1"/>
</dbReference>
<dbReference type="RefSeq" id="WP_311709934.1">
    <property type="nucleotide sequence ID" value="NZ_JAVRFB010000007.1"/>
</dbReference>
<dbReference type="InterPro" id="IPR007111">
    <property type="entry name" value="NACHT_NTPase"/>
</dbReference>
<evidence type="ECO:0000259" key="2">
    <source>
        <dbReference type="PROSITE" id="PS50837"/>
    </source>
</evidence>
<comment type="caution">
    <text evidence="3">The sequence shown here is derived from an EMBL/GenBank/DDBJ whole genome shotgun (WGS) entry which is preliminary data.</text>
</comment>
<dbReference type="Proteomes" id="UP001180503">
    <property type="component" value="Unassembled WGS sequence"/>
</dbReference>
<dbReference type="PANTHER" id="PTHR46844">
    <property type="entry name" value="SLR5058 PROTEIN"/>
    <property type="match status" value="1"/>
</dbReference>
<dbReference type="SUPFAM" id="SSF48371">
    <property type="entry name" value="ARM repeat"/>
    <property type="match status" value="1"/>
</dbReference>
<evidence type="ECO:0000256" key="1">
    <source>
        <dbReference type="SAM" id="MobiDB-lite"/>
    </source>
</evidence>
<dbReference type="Gene3D" id="3.40.1350.10">
    <property type="match status" value="1"/>
</dbReference>
<reference evidence="4" key="1">
    <citation type="submission" date="2023-07" db="EMBL/GenBank/DDBJ databases">
        <title>30 novel species of actinomycetes from the DSMZ collection.</title>
        <authorList>
            <person name="Nouioui I."/>
        </authorList>
    </citation>
    <scope>NUCLEOTIDE SEQUENCE [LARGE SCALE GENOMIC DNA]</scope>
    <source>
        <strain evidence="4">DSM 41635</strain>
    </source>
</reference>